<dbReference type="Proteomes" id="UP000006672">
    <property type="component" value="Unassembled WGS sequence"/>
</dbReference>
<dbReference type="WBParaSite" id="Bm10028.1">
    <property type="protein sequence ID" value="Bm10028.1"/>
    <property type="gene ID" value="WBGene00230289"/>
</dbReference>
<reference evidence="2" key="2">
    <citation type="submission" date="2019-04" db="EMBL/GenBank/DDBJ databases">
        <authorList>
            <person name="Howe K."/>
            <person name="Paulini M."/>
            <person name="Williams G."/>
        </authorList>
    </citation>
    <scope>NUCLEOTIDE SEQUENCE [LARGE SCALE GENOMIC DNA]</scope>
    <source>
        <strain evidence="2">FR3</strain>
    </source>
</reference>
<dbReference type="KEGG" id="bmy:BM_BM10028"/>
<name>A0A4E9EY57_BRUMA</name>
<proteinExistence type="predicted"/>
<reference evidence="3" key="1">
    <citation type="journal article" date="2007" name="Science">
        <title>Draft genome of the filarial nematode parasite Brugia malayi.</title>
        <authorList>
            <person name="Ghedin E."/>
            <person name="Wang S."/>
            <person name="Spiro D."/>
            <person name="Caler E."/>
            <person name="Zhao Q."/>
            <person name="Crabtree J."/>
            <person name="Allen J.E."/>
            <person name="Delcher A.L."/>
            <person name="Guiliano D.B."/>
            <person name="Miranda-Saavedra D."/>
            <person name="Angiuoli S.V."/>
            <person name="Creasy T."/>
            <person name="Amedeo P."/>
            <person name="Haas B."/>
            <person name="El-Sayed N.M."/>
            <person name="Wortman J.R."/>
            <person name="Feldblyum T."/>
            <person name="Tallon L."/>
            <person name="Schatz M."/>
            <person name="Shumway M."/>
            <person name="Koo H."/>
            <person name="Salzberg S.L."/>
            <person name="Schobel S."/>
            <person name="Pertea M."/>
            <person name="Pop M."/>
            <person name="White O."/>
            <person name="Barton G.J."/>
            <person name="Carlow C.K."/>
            <person name="Crawford M.J."/>
            <person name="Daub J."/>
            <person name="Dimmic M.W."/>
            <person name="Estes C.F."/>
            <person name="Foster J.M."/>
            <person name="Ganatra M."/>
            <person name="Gregory W.F."/>
            <person name="Johnson N.M."/>
            <person name="Jin J."/>
            <person name="Komuniecki R."/>
            <person name="Korf I."/>
            <person name="Kumar S."/>
            <person name="Laney S."/>
            <person name="Li B.W."/>
            <person name="Li W."/>
            <person name="Lindblom T.H."/>
            <person name="Lustigman S."/>
            <person name="Ma D."/>
            <person name="Maina C.V."/>
            <person name="Martin D.M."/>
            <person name="McCarter J.P."/>
            <person name="McReynolds L."/>
            <person name="Mitreva M."/>
            <person name="Nutman T.B."/>
            <person name="Parkinson J."/>
            <person name="Peregrin-Alvarez J.M."/>
            <person name="Poole C."/>
            <person name="Ren Q."/>
            <person name="Saunders L."/>
            <person name="Sluder A.E."/>
            <person name="Smith K."/>
            <person name="Stanke M."/>
            <person name="Unnasch T.R."/>
            <person name="Ware J."/>
            <person name="Wei A.D."/>
            <person name="Weil G."/>
            <person name="Williams D.J."/>
            <person name="Zhang Y."/>
            <person name="Williams S.A."/>
            <person name="Fraser-Liggett C."/>
            <person name="Slatko B."/>
            <person name="Blaxter M.L."/>
            <person name="Scott A.L."/>
        </authorList>
    </citation>
    <scope>NUCLEOTIDE SEQUENCE</scope>
    <source>
        <strain evidence="3">FR3</strain>
    </source>
</reference>
<organism evidence="2">
    <name type="scientific">Brugia malayi</name>
    <name type="common">Filarial nematode worm</name>
    <dbReference type="NCBI Taxonomy" id="6279"/>
    <lineage>
        <taxon>Eukaryota</taxon>
        <taxon>Metazoa</taxon>
        <taxon>Ecdysozoa</taxon>
        <taxon>Nematoda</taxon>
        <taxon>Chromadorea</taxon>
        <taxon>Rhabditida</taxon>
        <taxon>Spirurina</taxon>
        <taxon>Spiruromorpha</taxon>
        <taxon>Filarioidea</taxon>
        <taxon>Onchocercidae</taxon>
        <taxon>Brugia</taxon>
    </lineage>
</organism>
<gene>
    <name evidence="2" type="primary">Bm10028</name>
    <name evidence="4" type="synonym">Bm1_00845</name>
    <name evidence="2" type="ORF">BM_BM10028</name>
</gene>
<sequence length="127" mass="14740">MMQAQKQVQQFDELMRRTKEKHKMIHQLCIQQINTDTSRNIQPTENKIDELTTILVEPFKTAISSTEICDSTDAYGRNMARLQTSRSILFESAIEIKEIGEEDDNNDDDDDDDDDEDNNNNNNNEVK</sequence>
<evidence type="ECO:0000313" key="4">
    <source>
        <dbReference type="WBParaSite" id="Bm10028.1"/>
    </source>
</evidence>
<protein>
    <submittedName>
        <fullName evidence="2 4">Uncharacterized protein</fullName>
    </submittedName>
</protein>
<dbReference type="OrthoDB" id="10482457at2759"/>
<keyword evidence="3" id="KW-1185">Reference proteome</keyword>
<reference evidence="4" key="3">
    <citation type="submission" date="2022-04" db="UniProtKB">
        <authorList>
            <consortium name="WormBaseParasite"/>
        </authorList>
    </citation>
    <scope>IDENTIFICATION</scope>
</reference>
<evidence type="ECO:0000313" key="2">
    <source>
        <dbReference type="EMBL" id="VIO89373.1"/>
    </source>
</evidence>
<accession>A0A8L7SK13</accession>
<dbReference type="RefSeq" id="XP_001891689.2">
    <property type="nucleotide sequence ID" value="XM_001891654.2"/>
</dbReference>
<evidence type="ECO:0000256" key="1">
    <source>
        <dbReference type="SAM" id="MobiDB-lite"/>
    </source>
</evidence>
<dbReference type="AlphaFoldDB" id="A0A4E9EY57"/>
<feature type="region of interest" description="Disordered" evidence="1">
    <location>
        <begin position="97"/>
        <end position="127"/>
    </location>
</feature>
<evidence type="ECO:0000313" key="3">
    <source>
        <dbReference type="Proteomes" id="UP000006672"/>
    </source>
</evidence>
<dbReference type="CTD" id="6095132"/>
<accession>A0A4E9EY57</accession>
<dbReference type="EMBL" id="CAAKNF010000196">
    <property type="protein sequence ID" value="VIO89373.1"/>
    <property type="molecule type" value="Genomic_DNA"/>
</dbReference>
<feature type="compositionally biased region" description="Acidic residues" evidence="1">
    <location>
        <begin position="100"/>
        <end position="118"/>
    </location>
</feature>
<dbReference type="GeneID" id="6095132"/>